<organism evidence="2 3">
    <name type="scientific">Snodgrassella alvi</name>
    <dbReference type="NCBI Taxonomy" id="1196083"/>
    <lineage>
        <taxon>Bacteria</taxon>
        <taxon>Pseudomonadati</taxon>
        <taxon>Pseudomonadota</taxon>
        <taxon>Betaproteobacteria</taxon>
        <taxon>Neisseriales</taxon>
        <taxon>Neisseriaceae</taxon>
        <taxon>Snodgrassella</taxon>
    </lineage>
</organism>
<dbReference type="RefSeq" id="WP_100139406.1">
    <property type="nucleotide sequence ID" value="NZ_MEIP01000025.1"/>
</dbReference>
<dbReference type="InterPro" id="IPR037883">
    <property type="entry name" value="Knr4/Smi1-like_sf"/>
</dbReference>
<dbReference type="Pfam" id="PF09346">
    <property type="entry name" value="SMI1_KNR4"/>
    <property type="match status" value="1"/>
</dbReference>
<dbReference type="SMART" id="SM00860">
    <property type="entry name" value="SMI1_KNR4"/>
    <property type="match status" value="1"/>
</dbReference>
<comment type="caution">
    <text evidence="2">The sequence shown here is derived from an EMBL/GenBank/DDBJ whole genome shotgun (WGS) entry which is preliminary data.</text>
</comment>
<sequence length="471" mass="54633">MDKAKFQSQAQRIKAKLLQAKKADRKFKVFGAESHKYQLNNPISIEQVTAIEQKYGFQLPPCYKTFITQIGNGGNANAHAAGPFYGIYSLQRSIDELDGFNAPDGVQRACIIYPFMPNDYWQQQLHVIKNNDLTTEEYDAELAKIYGGILPIASQGCAYINGIVLQGEHTVKVVNLSCDHQLPTFTFEDNFLDWYERWLDEVISGKLSNRESGWFGHTVAGSEKQLLEKFFISDCEEHKYHCLEALLHQAKISSKTYKILENQYHLNNADLKRISLQVIANFSYSKARNYLHEYFDIEPEFVIKLLYWYGKHKINEWIKILHTSAPQFKDAQAFRYFVYLLEESKTNHVQIILPFTAHANSEIRATAFYALGSLNNKTKKTIINYFIAGLIDSNQQVIYEALSALKGITDNRLLKYYQAIANKITEEDKYSNLLYQLNSCLIYFKLTNETILNIDTDTYIVKKWFQFWKKY</sequence>
<dbReference type="InterPro" id="IPR016024">
    <property type="entry name" value="ARM-type_fold"/>
</dbReference>
<dbReference type="InterPro" id="IPR018958">
    <property type="entry name" value="Knr4/Smi1-like_dom"/>
</dbReference>
<protein>
    <recommendedName>
        <fullName evidence="1">Knr4/Smi1-like domain-containing protein</fullName>
    </recommendedName>
</protein>
<dbReference type="Gene3D" id="3.40.1580.10">
    <property type="entry name" value="SMI1/KNR4-like"/>
    <property type="match status" value="1"/>
</dbReference>
<accession>A0A2N9XDP4</accession>
<feature type="domain" description="Knr4/Smi1-like" evidence="1">
    <location>
        <begin position="42"/>
        <end position="197"/>
    </location>
</feature>
<dbReference type="InterPro" id="IPR011989">
    <property type="entry name" value="ARM-like"/>
</dbReference>
<dbReference type="AlphaFoldDB" id="A0A2N9XDP4"/>
<dbReference type="SUPFAM" id="SSF48371">
    <property type="entry name" value="ARM repeat"/>
    <property type="match status" value="1"/>
</dbReference>
<gene>
    <name evidence="2" type="ORF">BHC46_09565</name>
</gene>
<reference evidence="2 3" key="1">
    <citation type="journal article" date="2017" name="MBio">
        <title>Type VI secretion-mediated competition in the bee gut microbiome.</title>
        <authorList>
            <person name="Steele M.I."/>
            <person name="Kwong W.K."/>
            <person name="Powell J.E."/>
            <person name="Whiteley M."/>
            <person name="Moran N.A."/>
        </authorList>
    </citation>
    <scope>NUCLEOTIDE SEQUENCE [LARGE SCALE GENOMIC DNA]</scope>
    <source>
        <strain evidence="2 3">Ruf1-X</strain>
    </source>
</reference>
<dbReference type="SUPFAM" id="SSF160631">
    <property type="entry name" value="SMI1/KNR4-like"/>
    <property type="match status" value="1"/>
</dbReference>
<proteinExistence type="predicted"/>
<evidence type="ECO:0000259" key="1">
    <source>
        <dbReference type="SMART" id="SM00860"/>
    </source>
</evidence>
<dbReference type="EMBL" id="MEIP01000025">
    <property type="protein sequence ID" value="PIT45350.1"/>
    <property type="molecule type" value="Genomic_DNA"/>
</dbReference>
<name>A0A2N9XDP4_9NEIS</name>
<dbReference type="Proteomes" id="UP000229970">
    <property type="component" value="Unassembled WGS sequence"/>
</dbReference>
<dbReference type="Gene3D" id="1.25.10.10">
    <property type="entry name" value="Leucine-rich Repeat Variant"/>
    <property type="match status" value="1"/>
</dbReference>
<evidence type="ECO:0000313" key="2">
    <source>
        <dbReference type="EMBL" id="PIT45350.1"/>
    </source>
</evidence>
<evidence type="ECO:0000313" key="3">
    <source>
        <dbReference type="Proteomes" id="UP000229970"/>
    </source>
</evidence>